<keyword evidence="1" id="KW-1185">Reference proteome</keyword>
<organism evidence="1 2">
    <name type="scientific">Panagrolaimus superbus</name>
    <dbReference type="NCBI Taxonomy" id="310955"/>
    <lineage>
        <taxon>Eukaryota</taxon>
        <taxon>Metazoa</taxon>
        <taxon>Ecdysozoa</taxon>
        <taxon>Nematoda</taxon>
        <taxon>Chromadorea</taxon>
        <taxon>Rhabditida</taxon>
        <taxon>Tylenchina</taxon>
        <taxon>Panagrolaimomorpha</taxon>
        <taxon>Panagrolaimoidea</taxon>
        <taxon>Panagrolaimidae</taxon>
        <taxon>Panagrolaimus</taxon>
    </lineage>
</organism>
<dbReference type="AlphaFoldDB" id="A0A914Z6X7"/>
<proteinExistence type="predicted"/>
<reference evidence="2" key="1">
    <citation type="submission" date="2022-11" db="UniProtKB">
        <authorList>
            <consortium name="WormBaseParasite"/>
        </authorList>
    </citation>
    <scope>IDENTIFICATION</scope>
</reference>
<evidence type="ECO:0000313" key="2">
    <source>
        <dbReference type="WBParaSite" id="PSU_v2.g7660.t1"/>
    </source>
</evidence>
<protein>
    <submittedName>
        <fullName evidence="2">Uncharacterized protein</fullName>
    </submittedName>
</protein>
<accession>A0A914Z6X7</accession>
<dbReference type="Proteomes" id="UP000887577">
    <property type="component" value="Unplaced"/>
</dbReference>
<evidence type="ECO:0000313" key="1">
    <source>
        <dbReference type="Proteomes" id="UP000887577"/>
    </source>
</evidence>
<dbReference type="WBParaSite" id="PSU_v2.g7660.t1">
    <property type="protein sequence ID" value="PSU_v2.g7660.t1"/>
    <property type="gene ID" value="PSU_v2.g7660"/>
</dbReference>
<name>A0A914Z6X7_9BILA</name>
<sequence length="174" mass="19688">MLNSSKNKKKQKRKGSTLEKSTAIILDKTILESDEEEIEPSEVVELQELKPKTSILGKTWNFVKQIFHTTAPKVMVIFLNISKYLFDFLLIISSLKKPDEIVDSEGCSGTGLNIMSEETTEESQINESESCLILSHKKLEYSMVSENNEVRVYECGWNGSEINGGKDFITFVIN</sequence>